<evidence type="ECO:0000256" key="1">
    <source>
        <dbReference type="ARBA" id="ARBA00005964"/>
    </source>
</evidence>
<dbReference type="Proteomes" id="UP000515146">
    <property type="component" value="Unplaced"/>
</dbReference>
<feature type="region of interest" description="Disordered" evidence="4">
    <location>
        <begin position="453"/>
        <end position="476"/>
    </location>
</feature>
<comment type="similarity">
    <text evidence="1">Belongs to the type-B carboxylesterase/lipase family.</text>
</comment>
<evidence type="ECO:0000256" key="5">
    <source>
        <dbReference type="SAM" id="Phobius"/>
    </source>
</evidence>
<dbReference type="InterPro" id="IPR029058">
    <property type="entry name" value="AB_hydrolase_fold"/>
</dbReference>
<dbReference type="PANTHER" id="PTHR43903">
    <property type="entry name" value="NEUROLIGIN"/>
    <property type="match status" value="1"/>
</dbReference>
<feature type="transmembrane region" description="Helical" evidence="5">
    <location>
        <begin position="1018"/>
        <end position="1043"/>
    </location>
</feature>
<reference evidence="8" key="1">
    <citation type="submission" date="2025-08" db="UniProtKB">
        <authorList>
            <consortium name="RefSeq"/>
        </authorList>
    </citation>
    <scope>IDENTIFICATION</scope>
    <source>
        <strain evidence="8">Airmid</strain>
    </source>
</reference>
<evidence type="ECO:0000313" key="7">
    <source>
        <dbReference type="Proteomes" id="UP000515146"/>
    </source>
</evidence>
<evidence type="ECO:0000256" key="4">
    <source>
        <dbReference type="SAM" id="MobiDB-lite"/>
    </source>
</evidence>
<dbReference type="OrthoDB" id="6513360at2759"/>
<feature type="compositionally biased region" description="Low complexity" evidence="4">
    <location>
        <begin position="456"/>
        <end position="467"/>
    </location>
</feature>
<feature type="compositionally biased region" description="Low complexity" evidence="4">
    <location>
        <begin position="119"/>
        <end position="137"/>
    </location>
</feature>
<keyword evidence="3" id="KW-0325">Glycoprotein</keyword>
<dbReference type="InterPro" id="IPR019819">
    <property type="entry name" value="Carboxylesterase_B_CS"/>
</dbReference>
<dbReference type="InterPro" id="IPR002018">
    <property type="entry name" value="CarbesteraseB"/>
</dbReference>
<gene>
    <name evidence="8" type="primary">LOC113799519</name>
</gene>
<accession>A0A6P6YMC5</accession>
<dbReference type="RefSeq" id="XP_027205966.1">
    <property type="nucleotide sequence ID" value="XM_027350165.1"/>
</dbReference>
<keyword evidence="2" id="KW-0732">Signal</keyword>
<dbReference type="Pfam" id="PF00135">
    <property type="entry name" value="COesterase"/>
    <property type="match status" value="1"/>
</dbReference>
<sequence length="1291" mass="145532">MSPFYYHHIHHRIESFCIYIQISSRLSTRIHQFLQFSLFFLILIPYSIKASSSSTTSSQQSIFIETIAHQYANNNHKLLSQNIASESVILSPRTIQTKYGSIRGHLIKLSRNNKQQRFSSTTSSSHPQVSSSSHPSTIDLSDVETYLGVPYATPPTGGLRFMPPVTPTHWRGVRLVTRLRPVCPQHIPARDYHAIRSRNETEALRWMPRSRYEYLRRLIPMLGNQSEDCLYLNIYVPAISTNRPSSSDSQPFPVLVILHGESYDWHSGNVFDGSILASYGQVIVVTVNFRLGILGFLPAFTDGTIRGNYGLMDQVAALHWIQENIGEFGGQPSNVTLIGHGHGGAFAHLLMLSPMAKGLFNRVILMSGSALSPWAIARDPEHYARELGRKLNCTDLDTMIDCLRTKKISHLIAQYENISPEYLTAFGPIIDSIVVPFDPVHIYHYHQHHNDQLYHSSSPSSSSSSSSLERATNSNKERTHFDPLALARSYDLMIGVTDVDSPCLFSDHESIYGVEPDRRDRILRTLVRNLYDYHQQAIFLILYNEYSSWNAATTPISYSSSSSSTLSNLKTTKRSFDILDSAKSILSDALVFAPLVRTADLHSNESWSSTSSSQKSPFGGRLFFYYFDTNQVSQESLFNENRISSTSSSSSPFSQSTDQLHLSSSKRIVCSIGHDLAFLFGDPIAQLQFGLNNQVGPFYYPVNLTQTHQIVSELFIQYIVNFARYGEPNARPSHFTMTSSSSSSSRQQSKIKTALTHRHFWPRYDLEQKNYLLLGSTGPKPMDHRQNHRLSLWLNLIPRLLIDDQDFYQTNFGANLTNNNESFDPNNPRNNIMRTSYKLPSRFSYYSRNFPNHYYRPNNSYPGNDRVISETSKHVAGSMAMASEPYSSQQQQHEKQLYRQHHLLVDYDNPKSYDGIVRSFSNDTNTLNKNNNNNTDSLKSNNSHNSSILENHSAVTANLSSTSSINHNWYNVTHHPINSTEMHGSDGNRLLHTRYDDSGMGIGHPMYYGPVPDGSVSWWLIMIGTACAILFFINVIFFIALFYQLKKNRKVQKNPKSNNENKNVEINNIQSKCNLSGDQSPNLSTMFGNKCGNEYRESTRADQNLDDNLMILHTTSNNNNTFNRKKSNNMNDFSYSMYPTPGDHRQPISFELTPSDITTATTTTSTNTIGKRTKTLSFAHQGPVTSGLNDHHTTILLNHNSDNIDGGTVATGNYVPFLTATNTNPTTLSSTHPQQATYYCLQVNATNHSNSGNDGSDYGDQMIDDGTTNTIEMQSQQPSSTSNTGYHEMSL</sequence>
<organism evidence="7 8">
    <name type="scientific">Dermatophagoides pteronyssinus</name>
    <name type="common">European house dust mite</name>
    <dbReference type="NCBI Taxonomy" id="6956"/>
    <lineage>
        <taxon>Eukaryota</taxon>
        <taxon>Metazoa</taxon>
        <taxon>Ecdysozoa</taxon>
        <taxon>Arthropoda</taxon>
        <taxon>Chelicerata</taxon>
        <taxon>Arachnida</taxon>
        <taxon>Acari</taxon>
        <taxon>Acariformes</taxon>
        <taxon>Sarcoptiformes</taxon>
        <taxon>Astigmata</taxon>
        <taxon>Psoroptidia</taxon>
        <taxon>Analgoidea</taxon>
        <taxon>Pyroglyphidae</taxon>
        <taxon>Dermatophagoidinae</taxon>
        <taxon>Dermatophagoides</taxon>
    </lineage>
</organism>
<proteinExistence type="inferred from homology"/>
<dbReference type="SUPFAM" id="SSF53474">
    <property type="entry name" value="alpha/beta-Hydrolases"/>
    <property type="match status" value="1"/>
</dbReference>
<feature type="region of interest" description="Disordered" evidence="4">
    <location>
        <begin position="113"/>
        <end position="137"/>
    </location>
</feature>
<evidence type="ECO:0000259" key="6">
    <source>
        <dbReference type="Pfam" id="PF00135"/>
    </source>
</evidence>
<evidence type="ECO:0000313" key="8">
    <source>
        <dbReference type="RefSeq" id="XP_027205966.1"/>
    </source>
</evidence>
<feature type="compositionally biased region" description="Polar residues" evidence="4">
    <location>
        <begin position="1271"/>
        <end position="1285"/>
    </location>
</feature>
<keyword evidence="5" id="KW-1133">Transmembrane helix</keyword>
<keyword evidence="5" id="KW-0812">Transmembrane</keyword>
<feature type="region of interest" description="Disordered" evidence="4">
    <location>
        <begin position="1271"/>
        <end position="1291"/>
    </location>
</feature>
<dbReference type="KEGG" id="dpte:113799519"/>
<dbReference type="Gene3D" id="3.40.50.1820">
    <property type="entry name" value="alpha/beta hydrolase"/>
    <property type="match status" value="1"/>
</dbReference>
<feature type="region of interest" description="Disordered" evidence="4">
    <location>
        <begin position="921"/>
        <end position="946"/>
    </location>
</feature>
<evidence type="ECO:0000256" key="3">
    <source>
        <dbReference type="ARBA" id="ARBA00023180"/>
    </source>
</evidence>
<dbReference type="InterPro" id="IPR051093">
    <property type="entry name" value="Neuroligin/BSAL"/>
</dbReference>
<dbReference type="InParanoid" id="A0A6P6YMC5"/>
<keyword evidence="7" id="KW-1185">Reference proteome</keyword>
<evidence type="ECO:0000256" key="2">
    <source>
        <dbReference type="ARBA" id="ARBA00022729"/>
    </source>
</evidence>
<keyword evidence="5" id="KW-0472">Membrane</keyword>
<name>A0A6P6YMC5_DERPT</name>
<feature type="domain" description="Carboxylesterase type B" evidence="6">
    <location>
        <begin position="142"/>
        <end position="793"/>
    </location>
</feature>
<protein>
    <submittedName>
        <fullName evidence="8">Uncharacterized protein LOC113799519</fullName>
    </submittedName>
</protein>
<feature type="compositionally biased region" description="Low complexity" evidence="4">
    <location>
        <begin position="921"/>
        <end position="943"/>
    </location>
</feature>
<dbReference type="PROSITE" id="PS00941">
    <property type="entry name" value="CARBOXYLESTERASE_B_2"/>
    <property type="match status" value="1"/>
</dbReference>